<comment type="caution">
    <text evidence="3">The sequence shown here is derived from an EMBL/GenBank/DDBJ whole genome shotgun (WGS) entry which is preliminary data.</text>
</comment>
<name>A0AAV5AUD8_9AGAM</name>
<evidence type="ECO:0000256" key="1">
    <source>
        <dbReference type="SAM" id="MobiDB-lite"/>
    </source>
</evidence>
<keyword evidence="4" id="KW-1185">Reference proteome</keyword>
<proteinExistence type="predicted"/>
<feature type="compositionally biased region" description="Basic residues" evidence="1">
    <location>
        <begin position="1"/>
        <end position="17"/>
    </location>
</feature>
<feature type="domain" description="DUF6699" evidence="2">
    <location>
        <begin position="290"/>
        <end position="418"/>
    </location>
</feature>
<dbReference type="AlphaFoldDB" id="A0AAV5AUD8"/>
<evidence type="ECO:0000259" key="2">
    <source>
        <dbReference type="Pfam" id="PF20415"/>
    </source>
</evidence>
<sequence length="444" mass="50191">MKNGGHHQSKSFIHRWLSRTNNHANDVPSDEESERSINSPPPLTESSSTTDSSSFPPPTPGPVRKVVVSTLKPVKPIPIHPVIQRANHETLRPRHHSRPSAVVVAPQQENQNHRARLTETTTTTHPQPISNALSTINFPTRSDAAQVQISNSSSSATASKQQPHAKLDVGHFQKPAVQLTRPHTPRLKGTQPARLPSSRVKTPWTPPSRTIMLPEFDEMTPKARNVLSLPPNSLRPPLPVIALHPLVAHHPSRRTLMWDMVLPLKYIQKYSTPVSASTASRLLVNHLTSKPLYGCSRLSTEELSEYITNPPQPRIRIVSDLFRWSIDVYAQSVLPNDPKSFLTIQEVLYFLFEMTRHSVSDSEFQMAPSRFKEQLTKARGRRLMVRNAMDIAAVEQKKGLRRIDYLLDMTMFAGFERRESDVQDDLLRNDGFTTLFLKLDPHWS</sequence>
<feature type="compositionally biased region" description="Low complexity" evidence="1">
    <location>
        <begin position="44"/>
        <end position="54"/>
    </location>
</feature>
<evidence type="ECO:0000313" key="3">
    <source>
        <dbReference type="EMBL" id="GJJ15921.1"/>
    </source>
</evidence>
<gene>
    <name evidence="3" type="ORF">Clacol_010200</name>
</gene>
<dbReference type="Pfam" id="PF20415">
    <property type="entry name" value="DUF6699"/>
    <property type="match status" value="1"/>
</dbReference>
<dbReference type="InterPro" id="IPR046522">
    <property type="entry name" value="DUF6699"/>
</dbReference>
<dbReference type="Proteomes" id="UP001050691">
    <property type="component" value="Unassembled WGS sequence"/>
</dbReference>
<accession>A0AAV5AUD8</accession>
<reference evidence="3" key="1">
    <citation type="submission" date="2021-10" db="EMBL/GenBank/DDBJ databases">
        <title>De novo Genome Assembly of Clathrus columnatus (Basidiomycota, Fungi) Using Illumina and Nanopore Sequence Data.</title>
        <authorList>
            <person name="Ogiso-Tanaka E."/>
            <person name="Itagaki H."/>
            <person name="Hosoya T."/>
            <person name="Hosaka K."/>
        </authorList>
    </citation>
    <scope>NUCLEOTIDE SEQUENCE</scope>
    <source>
        <strain evidence="3">MO-923</strain>
    </source>
</reference>
<feature type="region of interest" description="Disordered" evidence="1">
    <location>
        <begin position="182"/>
        <end position="211"/>
    </location>
</feature>
<organism evidence="3 4">
    <name type="scientific">Clathrus columnatus</name>
    <dbReference type="NCBI Taxonomy" id="1419009"/>
    <lineage>
        <taxon>Eukaryota</taxon>
        <taxon>Fungi</taxon>
        <taxon>Dikarya</taxon>
        <taxon>Basidiomycota</taxon>
        <taxon>Agaricomycotina</taxon>
        <taxon>Agaricomycetes</taxon>
        <taxon>Phallomycetidae</taxon>
        <taxon>Phallales</taxon>
        <taxon>Clathraceae</taxon>
        <taxon>Clathrus</taxon>
    </lineage>
</organism>
<evidence type="ECO:0000313" key="4">
    <source>
        <dbReference type="Proteomes" id="UP001050691"/>
    </source>
</evidence>
<protein>
    <recommendedName>
        <fullName evidence="2">DUF6699 domain-containing protein</fullName>
    </recommendedName>
</protein>
<feature type="region of interest" description="Disordered" evidence="1">
    <location>
        <begin position="1"/>
        <end position="64"/>
    </location>
</feature>
<dbReference type="EMBL" id="BPWL01000011">
    <property type="protein sequence ID" value="GJJ15921.1"/>
    <property type="molecule type" value="Genomic_DNA"/>
</dbReference>